<dbReference type="Proteomes" id="UP001189429">
    <property type="component" value="Unassembled WGS sequence"/>
</dbReference>
<proteinExistence type="predicted"/>
<accession>A0ABN9TWP7</accession>
<evidence type="ECO:0000313" key="2">
    <source>
        <dbReference type="EMBL" id="CAK0850329.1"/>
    </source>
</evidence>
<evidence type="ECO:0000313" key="3">
    <source>
        <dbReference type="Proteomes" id="UP001189429"/>
    </source>
</evidence>
<keyword evidence="3" id="KW-1185">Reference proteome</keyword>
<evidence type="ECO:0008006" key="4">
    <source>
        <dbReference type="Google" id="ProtNLM"/>
    </source>
</evidence>
<gene>
    <name evidence="2" type="ORF">PCOR1329_LOCUS42760</name>
</gene>
<dbReference type="EMBL" id="CAUYUJ010015138">
    <property type="protein sequence ID" value="CAK0850329.1"/>
    <property type="molecule type" value="Genomic_DNA"/>
</dbReference>
<reference evidence="2" key="1">
    <citation type="submission" date="2023-10" db="EMBL/GenBank/DDBJ databases">
        <authorList>
            <person name="Chen Y."/>
            <person name="Shah S."/>
            <person name="Dougan E. K."/>
            <person name="Thang M."/>
            <person name="Chan C."/>
        </authorList>
    </citation>
    <scope>NUCLEOTIDE SEQUENCE [LARGE SCALE GENOMIC DNA]</scope>
</reference>
<feature type="chain" id="PRO_5047082164" description="ShKT domain-containing protein" evidence="1">
    <location>
        <begin position="21"/>
        <end position="239"/>
    </location>
</feature>
<evidence type="ECO:0000256" key="1">
    <source>
        <dbReference type="SAM" id="SignalP"/>
    </source>
</evidence>
<sequence>MVVGRLPVVALLGILPAAHSWHSLPSPRLLSFFESKPHTPEPTPCADDDAGAIEVAKGFAMKINGCADMRVYCDDPTHGSIARQMCPFTCGVCQVAGCLVTDGTGRSSAYPCACGSRTCFTNELCTLATSQCHTCVDDDAEAIKIASGLGLILSGCADVQFNGVNLECGVWSIDLRGACPATCGLCNASRAQSRRSPVLLVVLVGALISRLAVVKLLSSRPGFPGASAIYNVADAIVYV</sequence>
<feature type="signal peptide" evidence="1">
    <location>
        <begin position="1"/>
        <end position="20"/>
    </location>
</feature>
<comment type="caution">
    <text evidence="2">The sequence shown here is derived from an EMBL/GenBank/DDBJ whole genome shotgun (WGS) entry which is preliminary data.</text>
</comment>
<name>A0ABN9TWP7_9DINO</name>
<keyword evidence="1" id="KW-0732">Signal</keyword>
<organism evidence="2 3">
    <name type="scientific">Prorocentrum cordatum</name>
    <dbReference type="NCBI Taxonomy" id="2364126"/>
    <lineage>
        <taxon>Eukaryota</taxon>
        <taxon>Sar</taxon>
        <taxon>Alveolata</taxon>
        <taxon>Dinophyceae</taxon>
        <taxon>Prorocentrales</taxon>
        <taxon>Prorocentraceae</taxon>
        <taxon>Prorocentrum</taxon>
    </lineage>
</organism>
<dbReference type="Gene3D" id="1.10.10.1870">
    <property type="entry name" value="ShTK domain-like"/>
    <property type="match status" value="1"/>
</dbReference>
<protein>
    <recommendedName>
        <fullName evidence="4">ShKT domain-containing protein</fullName>
    </recommendedName>
</protein>